<gene>
    <name evidence="1" type="ORF">B0T18DRAFT_62819</name>
</gene>
<dbReference type="Proteomes" id="UP001172155">
    <property type="component" value="Unassembled WGS sequence"/>
</dbReference>
<reference evidence="1" key="1">
    <citation type="submission" date="2023-06" db="EMBL/GenBank/DDBJ databases">
        <title>Genome-scale phylogeny and comparative genomics of the fungal order Sordariales.</title>
        <authorList>
            <consortium name="Lawrence Berkeley National Laboratory"/>
            <person name="Hensen N."/>
            <person name="Bonometti L."/>
            <person name="Westerberg I."/>
            <person name="Brannstrom I.O."/>
            <person name="Guillou S."/>
            <person name="Cros-Aarteil S."/>
            <person name="Calhoun S."/>
            <person name="Haridas S."/>
            <person name="Kuo A."/>
            <person name="Mondo S."/>
            <person name="Pangilinan J."/>
            <person name="Riley R."/>
            <person name="LaButti K."/>
            <person name="Andreopoulos B."/>
            <person name="Lipzen A."/>
            <person name="Chen C."/>
            <person name="Yanf M."/>
            <person name="Daum C."/>
            <person name="Ng V."/>
            <person name="Clum A."/>
            <person name="Steindorff A."/>
            <person name="Ohm R."/>
            <person name="Martin F."/>
            <person name="Silar P."/>
            <person name="Natvig D."/>
            <person name="Lalanne C."/>
            <person name="Gautier V."/>
            <person name="Ament-velasquez S.L."/>
            <person name="Kruys A."/>
            <person name="Hutchinson M.I."/>
            <person name="Powell A.J."/>
            <person name="Barry K."/>
            <person name="Miller A.N."/>
            <person name="Grigoriev I.V."/>
            <person name="Debuchy R."/>
            <person name="Gladieux P."/>
            <person name="Thoren M.H."/>
            <person name="Johannesson H."/>
        </authorList>
    </citation>
    <scope>NUCLEOTIDE SEQUENCE</scope>
    <source>
        <strain evidence="1">SMH3187-1</strain>
    </source>
</reference>
<proteinExistence type="predicted"/>
<accession>A0AA40F4I7</accession>
<dbReference type="SUPFAM" id="SSF51161">
    <property type="entry name" value="Trimeric LpxA-like enzymes"/>
    <property type="match status" value="1"/>
</dbReference>
<dbReference type="AlphaFoldDB" id="A0AA40F4I7"/>
<evidence type="ECO:0000313" key="1">
    <source>
        <dbReference type="EMBL" id="KAK0751099.1"/>
    </source>
</evidence>
<dbReference type="EMBL" id="JAUKUD010000002">
    <property type="protein sequence ID" value="KAK0751099.1"/>
    <property type="molecule type" value="Genomic_DNA"/>
</dbReference>
<evidence type="ECO:0000313" key="2">
    <source>
        <dbReference type="Proteomes" id="UP001172155"/>
    </source>
</evidence>
<comment type="caution">
    <text evidence="1">The sequence shown here is derived from an EMBL/GenBank/DDBJ whole genome shotgun (WGS) entry which is preliminary data.</text>
</comment>
<sequence length="231" mass="24487">MVVESVTVVGGGGWLGNGGRVGDGSRVGDGGGSWFGNGSWFGDGGRVGDGGGGWLGNGGRIRDRRRICDGGRQGDGRRLGDGCRVGDGDRLRLFVRHRGRHRQRVLNIYLGDGRDHHRCRAGHLSTFLGAALGALLTLGDDVGAAGNRDDLGSGEAAMSASSKSGTQDRTQEGILTQSACTAGWPGTATWKGTGTIHSRRCRAERRPWHHWPASPPVPHSRAWLWTARMSD</sequence>
<protein>
    <submittedName>
        <fullName evidence="1">Uncharacterized protein</fullName>
    </submittedName>
</protein>
<dbReference type="InterPro" id="IPR011004">
    <property type="entry name" value="Trimer_LpxA-like_sf"/>
</dbReference>
<keyword evidence="2" id="KW-1185">Reference proteome</keyword>
<organism evidence="1 2">
    <name type="scientific">Schizothecium vesticola</name>
    <dbReference type="NCBI Taxonomy" id="314040"/>
    <lineage>
        <taxon>Eukaryota</taxon>
        <taxon>Fungi</taxon>
        <taxon>Dikarya</taxon>
        <taxon>Ascomycota</taxon>
        <taxon>Pezizomycotina</taxon>
        <taxon>Sordariomycetes</taxon>
        <taxon>Sordariomycetidae</taxon>
        <taxon>Sordariales</taxon>
        <taxon>Schizotheciaceae</taxon>
        <taxon>Schizothecium</taxon>
    </lineage>
</organism>
<name>A0AA40F4I7_9PEZI</name>